<comment type="caution">
    <text evidence="2">The sequence shown here is derived from an EMBL/GenBank/DDBJ whole genome shotgun (WGS) entry which is preliminary data.</text>
</comment>
<protein>
    <submittedName>
        <fullName evidence="2">Uncharacterized protein</fullName>
    </submittedName>
</protein>
<name>X1NNY8_9ZZZZ</name>
<gene>
    <name evidence="2" type="ORF">S06H3_31269</name>
</gene>
<keyword evidence="1" id="KW-1133">Transmembrane helix</keyword>
<evidence type="ECO:0000256" key="1">
    <source>
        <dbReference type="SAM" id="Phobius"/>
    </source>
</evidence>
<proteinExistence type="predicted"/>
<accession>X1NNY8</accession>
<evidence type="ECO:0000313" key="2">
    <source>
        <dbReference type="EMBL" id="GAI20399.1"/>
    </source>
</evidence>
<reference evidence="2" key="1">
    <citation type="journal article" date="2014" name="Front. Microbiol.">
        <title>High frequency of phylogenetically diverse reductive dehalogenase-homologous genes in deep subseafloor sedimentary metagenomes.</title>
        <authorList>
            <person name="Kawai M."/>
            <person name="Futagami T."/>
            <person name="Toyoda A."/>
            <person name="Takaki Y."/>
            <person name="Nishi S."/>
            <person name="Hori S."/>
            <person name="Arai W."/>
            <person name="Tsubouchi T."/>
            <person name="Morono Y."/>
            <person name="Uchiyama I."/>
            <person name="Ito T."/>
            <person name="Fujiyama A."/>
            <person name="Inagaki F."/>
            <person name="Takami H."/>
        </authorList>
    </citation>
    <scope>NUCLEOTIDE SEQUENCE</scope>
    <source>
        <strain evidence="2">Expedition CK06-06</strain>
    </source>
</reference>
<feature type="transmembrane region" description="Helical" evidence="1">
    <location>
        <begin position="5"/>
        <end position="21"/>
    </location>
</feature>
<organism evidence="2">
    <name type="scientific">marine sediment metagenome</name>
    <dbReference type="NCBI Taxonomy" id="412755"/>
    <lineage>
        <taxon>unclassified sequences</taxon>
        <taxon>metagenomes</taxon>
        <taxon>ecological metagenomes</taxon>
    </lineage>
</organism>
<dbReference type="EMBL" id="BARV01018499">
    <property type="protein sequence ID" value="GAI20399.1"/>
    <property type="molecule type" value="Genomic_DNA"/>
</dbReference>
<sequence>MRATPIIAIIAIVILEGIALWQHIDGAVLGIAFAAVSGLGGYELKAQIEKRRKR</sequence>
<feature type="transmembrane region" description="Helical" evidence="1">
    <location>
        <begin position="27"/>
        <end position="44"/>
    </location>
</feature>
<keyword evidence="1" id="KW-0812">Transmembrane</keyword>
<dbReference type="AlphaFoldDB" id="X1NNY8"/>
<keyword evidence="1" id="KW-0472">Membrane</keyword>